<organism evidence="1 2">
    <name type="scientific">Peribacillus simplex</name>
    <dbReference type="NCBI Taxonomy" id="1478"/>
    <lineage>
        <taxon>Bacteria</taxon>
        <taxon>Bacillati</taxon>
        <taxon>Bacillota</taxon>
        <taxon>Bacilli</taxon>
        <taxon>Bacillales</taxon>
        <taxon>Bacillaceae</taxon>
        <taxon>Peribacillus</taxon>
    </lineage>
</organism>
<evidence type="ECO:0000313" key="2">
    <source>
        <dbReference type="Proteomes" id="UP000789326"/>
    </source>
</evidence>
<dbReference type="Proteomes" id="UP000789326">
    <property type="component" value="Unassembled WGS sequence"/>
</dbReference>
<accession>A0A9W4PDW9</accession>
<evidence type="ECO:0000313" key="1">
    <source>
        <dbReference type="EMBL" id="CAH0234821.1"/>
    </source>
</evidence>
<protein>
    <recommendedName>
        <fullName evidence="3">DUF2642 domain-containing protein</fullName>
    </recommendedName>
</protein>
<reference evidence="1" key="1">
    <citation type="submission" date="2021-11" db="EMBL/GenBank/DDBJ databases">
        <authorList>
            <person name="Bulgarelli D."/>
        </authorList>
    </citation>
    <scope>NUCLEOTIDE SEQUENCE</scope>
    <source>
        <strain evidence="1">Bi133</strain>
    </source>
</reference>
<name>A0A9W4PDW9_9BACI</name>
<proteinExistence type="predicted"/>
<comment type="caution">
    <text evidence="1">The sequence shown here is derived from an EMBL/GenBank/DDBJ whole genome shotgun (WGS) entry which is preliminary data.</text>
</comment>
<dbReference type="RefSeq" id="WP_230302344.1">
    <property type="nucleotide sequence ID" value="NZ_CAKKMG010000036.1"/>
</dbReference>
<dbReference type="AlphaFoldDB" id="A0A9W4PDW9"/>
<dbReference type="EMBL" id="CAKKMG010000036">
    <property type="protein sequence ID" value="CAH0234821.1"/>
    <property type="molecule type" value="Genomic_DNA"/>
</dbReference>
<gene>
    <name evidence="1" type="ORF">SRABI133_02732</name>
</gene>
<evidence type="ECO:0008006" key="3">
    <source>
        <dbReference type="Google" id="ProtNLM"/>
    </source>
</evidence>
<sequence length="222" mass="25419">MNKILQNLRGKTIKIEISGKKFFFGTLVDTGIDVVVIFNGQDFVYLPINHIQNCKVNTTENEEISLPVDSPGIEAEEELSLRKTLLSAKGMFTEIYVTGNQPLHGYITRVMNNYFEFYSPVYKTMYIPLFHLKWIIPYTDNQTPYGLSNKDLPVHPSKLSMARTFDVQVEKLIGSLIIFNIGENSNLIGQINKLEDNFVELITAREEPVYLNLHHIKTVHLP</sequence>